<evidence type="ECO:0000256" key="1">
    <source>
        <dbReference type="ARBA" id="ARBA00004496"/>
    </source>
</evidence>
<dbReference type="InterPro" id="IPR003602">
    <property type="entry name" value="Topo_IA_DNA-bd_dom"/>
</dbReference>
<evidence type="ECO:0000256" key="12">
    <source>
        <dbReference type="ARBA" id="ARBA00043976"/>
    </source>
</evidence>
<evidence type="ECO:0000313" key="20">
    <source>
        <dbReference type="EMBL" id="AIM27887.1"/>
    </source>
</evidence>
<dbReference type="PANTHER" id="PTHR43505:SF1">
    <property type="entry name" value="REVERSE GYRASE"/>
    <property type="match status" value="1"/>
</dbReference>
<comment type="cofactor">
    <cofactor evidence="14">
        <name>Zn(2+)</name>
        <dbReference type="ChEBI" id="CHEBI:29105"/>
    </cofactor>
    <text evidence="14">Binds 1 or 2 zinc ions per subunit.</text>
</comment>
<dbReference type="OrthoDB" id="30963at2157"/>
<evidence type="ECO:0000313" key="27">
    <source>
        <dbReference type="Proteomes" id="UP000056255"/>
    </source>
</evidence>
<dbReference type="Gene3D" id="3.40.50.140">
    <property type="match status" value="1"/>
</dbReference>
<dbReference type="InterPro" id="IPR023405">
    <property type="entry name" value="Topo_IA_core_domain"/>
</dbReference>
<reference evidence="25 27" key="3">
    <citation type="submission" date="2015-07" db="EMBL/GenBank/DDBJ databases">
        <title>Physiological, transcriptional responses and genome re-sequencing of acid resistant extremely thermoacidophilic Metallosphaera sedula SARC-M1.</title>
        <authorList>
            <person name="Ai C."/>
            <person name="McCarthy S."/>
            <person name="Eckrich V."/>
            <person name="Rudrappa D."/>
            <person name="Qiu G."/>
            <person name="Blum P."/>
        </authorList>
    </citation>
    <scope>NUCLEOTIDE SEQUENCE [LARGE SCALE GENOMIC DNA]</scope>
    <source>
        <strain evidence="25 27">SARC-M1</strain>
    </source>
</reference>
<dbReference type="GO" id="GO:0006265">
    <property type="term" value="P:DNA topological change"/>
    <property type="evidence" value="ECO:0007669"/>
    <property type="project" value="UniProtKB-UniRule"/>
</dbReference>
<dbReference type="Gene3D" id="2.60.510.20">
    <property type="match status" value="1"/>
</dbReference>
<reference evidence="28 29" key="2">
    <citation type="journal article" date="2015" name="Genome Announc.">
        <title>Complete Genome Sequences of Evolved Arsenate-Resistant Metallosphaera sedula Strains.</title>
        <authorList>
            <person name="Ai C."/>
            <person name="McCarthy S."/>
            <person name="Schackwitz W."/>
            <person name="Martin J."/>
            <person name="Lipzen A."/>
            <person name="Blum P."/>
        </authorList>
    </citation>
    <scope>NUCLEOTIDE SEQUENCE [LARGE SCALE GENOMIC DNA]</scope>
    <source>
        <strain evidence="23 29">ARS120-1</strain>
        <strain evidence="24 28">ARS120-2</strain>
        <strain evidence="21 31">ARS50-1</strain>
        <strain evidence="22 30">ARS50-2</strain>
    </source>
</reference>
<dbReference type="Pfam" id="PF17915">
    <property type="entry name" value="zf_Rg"/>
    <property type="match status" value="1"/>
</dbReference>
<keyword evidence="5 14" id="KW-0547">Nucleotide-binding</keyword>
<dbReference type="InterPro" id="IPR006171">
    <property type="entry name" value="TOPRIM_dom"/>
</dbReference>
<evidence type="ECO:0000313" key="23">
    <source>
        <dbReference type="EMBL" id="AKV79214.1"/>
    </source>
</evidence>
<dbReference type="CDD" id="cd00186">
    <property type="entry name" value="TOP1Ac"/>
    <property type="match status" value="1"/>
</dbReference>
<dbReference type="GO" id="GO:0008270">
    <property type="term" value="F:zinc ion binding"/>
    <property type="evidence" value="ECO:0007669"/>
    <property type="project" value="UniProtKB-UniRule"/>
</dbReference>
<dbReference type="HAMAP" id="MF_01125">
    <property type="entry name" value="Reverse_gyrase"/>
    <property type="match status" value="1"/>
</dbReference>
<dbReference type="EMBL" id="CP012172">
    <property type="protein sequence ID" value="AKV74725.1"/>
    <property type="molecule type" value="Genomic_DNA"/>
</dbReference>
<dbReference type="InterPro" id="IPR027417">
    <property type="entry name" value="P-loop_NTPase"/>
</dbReference>
<organism evidence="20 26">
    <name type="scientific">Metallosphaera sedula</name>
    <dbReference type="NCBI Taxonomy" id="43687"/>
    <lineage>
        <taxon>Archaea</taxon>
        <taxon>Thermoproteota</taxon>
        <taxon>Thermoprotei</taxon>
        <taxon>Sulfolobales</taxon>
        <taxon>Sulfolobaceae</taxon>
        <taxon>Metallosphaera</taxon>
    </lineage>
</organism>
<reference evidence="20 26" key="1">
    <citation type="journal article" date="2014" name="J. Bacteriol.">
        <title>Role of an Archaeal PitA Transporter in the Copper and Arsenic Resistance of Metallosphaera sedula, an Extreme Thermoacidophile.</title>
        <authorList>
            <person name="McCarthy S."/>
            <person name="Ai C."/>
            <person name="Wheaton G."/>
            <person name="Tevatia R."/>
            <person name="Eckrich V."/>
            <person name="Kelly R."/>
            <person name="Blum P."/>
        </authorList>
    </citation>
    <scope>NUCLEOTIDE SEQUENCE [LARGE SCALE GENOMIC DNA]</scope>
    <source>
        <strain evidence="20 26">CuR1</strain>
    </source>
</reference>
<protein>
    <recommendedName>
        <fullName evidence="14 15">Reverse gyrase</fullName>
        <ecNumber evidence="14">5.6.2.-</ecNumber>
    </recommendedName>
</protein>
<feature type="domain" description="Toprim" evidence="16">
    <location>
        <begin position="573"/>
        <end position="735"/>
    </location>
</feature>
<dbReference type="PATRIC" id="fig|43687.5.peg.1881"/>
<dbReference type="AlphaFoldDB" id="A0A088E825"/>
<dbReference type="PROSITE" id="PS52036">
    <property type="entry name" value="ZF_RG_N"/>
    <property type="match status" value="1"/>
</dbReference>
<comment type="domain">
    <text evidence="14">Introduction of positive supercoils requires the cooperation of both domains. The helicase-like domain probably does not directly unwind DNA, but more likely acts by driving ATP-dependent conformational changes within the whole enzyme. A beta hairpin in the 'latch' region of the N-terminal domain plays a regulatory role in the enzyme, repressing topoisomerase activity in the absence of ATP and preventing the enzyme from acting as an ATP-independent relaxing enzyme; it also helps to coordinate nucleotide hydrolysis by the ATPase domain with the supercoiling activity of the topoisomerase domain.</text>
</comment>
<dbReference type="InterPro" id="IPR040569">
    <property type="entry name" value="Znf_Rg"/>
</dbReference>
<evidence type="ECO:0000313" key="31">
    <source>
        <dbReference type="Proteomes" id="UP000068832"/>
    </source>
</evidence>
<evidence type="ECO:0000256" key="3">
    <source>
        <dbReference type="ARBA" id="ARBA00022490"/>
    </source>
</evidence>
<evidence type="ECO:0000313" key="21">
    <source>
        <dbReference type="EMBL" id="AKV74725.1"/>
    </source>
</evidence>
<feature type="domain" description="RG N-terminal-type" evidence="18">
    <location>
        <begin position="1"/>
        <end position="40"/>
    </location>
</feature>
<keyword evidence="4 14" id="KW-0479">Metal-binding</keyword>
<dbReference type="SMART" id="SM00437">
    <property type="entry name" value="TOP1Ac"/>
    <property type="match status" value="1"/>
</dbReference>
<dbReference type="SMART" id="SM00487">
    <property type="entry name" value="DEXDc"/>
    <property type="match status" value="1"/>
</dbReference>
<dbReference type="InterPro" id="IPR005736">
    <property type="entry name" value="Reverse_gyrase"/>
</dbReference>
<dbReference type="Gene3D" id="1.10.290.10">
    <property type="entry name" value="Topoisomerase I, domain 4"/>
    <property type="match status" value="1"/>
</dbReference>
<evidence type="ECO:0000256" key="5">
    <source>
        <dbReference type="ARBA" id="ARBA00022741"/>
    </source>
</evidence>
<dbReference type="InterPro" id="IPR013497">
    <property type="entry name" value="Topo_IA_cen"/>
</dbReference>
<keyword evidence="9 14" id="KW-0799">Topoisomerase</keyword>
<feature type="region of interest" description="Topoisomerase I" evidence="14">
    <location>
        <begin position="569"/>
        <end position="1149"/>
    </location>
</feature>
<keyword evidence="3 14" id="KW-0963">Cytoplasm</keyword>
<dbReference type="GeneID" id="91756260"/>
<comment type="catalytic activity">
    <reaction evidence="13 14 15">
        <text>ATP + H2O = ADP + phosphate + H(+)</text>
        <dbReference type="Rhea" id="RHEA:13065"/>
        <dbReference type="ChEBI" id="CHEBI:15377"/>
        <dbReference type="ChEBI" id="CHEBI:15378"/>
        <dbReference type="ChEBI" id="CHEBI:30616"/>
        <dbReference type="ChEBI" id="CHEBI:43474"/>
        <dbReference type="ChEBI" id="CHEBI:456216"/>
    </reaction>
</comment>
<evidence type="ECO:0000256" key="11">
    <source>
        <dbReference type="ARBA" id="ARBA00023235"/>
    </source>
</evidence>
<dbReference type="InterPro" id="IPR014001">
    <property type="entry name" value="Helicase_ATP-bd"/>
</dbReference>
<dbReference type="PROSITE" id="PS50880">
    <property type="entry name" value="TOPRIM"/>
    <property type="match status" value="1"/>
</dbReference>
<keyword evidence="11 14" id="KW-0413">Isomerase</keyword>
<comment type="similarity">
    <text evidence="14">In the C-terminal section; belongs to the type IA topoisomerase family.</text>
</comment>
<dbReference type="SUPFAM" id="SSF52540">
    <property type="entry name" value="P-loop containing nucleoside triphosphate hydrolases"/>
    <property type="match status" value="2"/>
</dbReference>
<dbReference type="GO" id="GO:0160097">
    <property type="term" value="F:reverse gyrase activity"/>
    <property type="evidence" value="ECO:0007669"/>
    <property type="project" value="UniProtKB-UniRule"/>
</dbReference>
<keyword evidence="8 14" id="KW-0067">ATP-binding</keyword>
<dbReference type="PRINTS" id="PR00417">
    <property type="entry name" value="PRTPISMRASEI"/>
</dbReference>
<dbReference type="InterPro" id="IPR013826">
    <property type="entry name" value="Topo_IA_cen_sub3"/>
</dbReference>
<dbReference type="OMA" id="VMTYIQA"/>
<keyword evidence="10 14" id="KW-0238">DNA-binding</keyword>
<dbReference type="PROSITE" id="PS51192">
    <property type="entry name" value="HELICASE_ATP_BIND_1"/>
    <property type="match status" value="1"/>
</dbReference>
<evidence type="ECO:0000259" key="19">
    <source>
        <dbReference type="PROSITE" id="PS52039"/>
    </source>
</evidence>
<name>A0A088E825_9CREN</name>
<dbReference type="EMBL" id="CP012173">
    <property type="protein sequence ID" value="AKV76963.1"/>
    <property type="molecule type" value="Genomic_DNA"/>
</dbReference>
<dbReference type="PROSITE" id="PS52037">
    <property type="entry name" value="ZF_RG_C"/>
    <property type="match status" value="1"/>
</dbReference>
<dbReference type="RefSeq" id="WP_012021690.1">
    <property type="nucleotide sequence ID" value="NZ_AP019770.1"/>
</dbReference>
<evidence type="ECO:0000256" key="7">
    <source>
        <dbReference type="ARBA" id="ARBA00022833"/>
    </source>
</evidence>
<dbReference type="Proteomes" id="UP000029084">
    <property type="component" value="Chromosome"/>
</dbReference>
<evidence type="ECO:0000313" key="30">
    <source>
        <dbReference type="Proteomes" id="UP000062475"/>
    </source>
</evidence>
<evidence type="ECO:0000256" key="15">
    <source>
        <dbReference type="RuleBase" id="RU004026"/>
    </source>
</evidence>
<dbReference type="Proteomes" id="UP000068832">
    <property type="component" value="Chromosome"/>
</dbReference>
<comment type="similarity">
    <text evidence="12 14">In the N-terminal section; belongs to the DEAD box helicase family. DDVD subfamily.</text>
</comment>
<dbReference type="Pfam" id="PF00270">
    <property type="entry name" value="DEAD"/>
    <property type="match status" value="1"/>
</dbReference>
<comment type="miscellaneous">
    <text evidence="14">This enzyme is the only unique feature of hyperthermophilic bacteria/archaea known and seems to be essential for adaptation to life at high temperatures. It may play a role in stabilization of DNA at high temperatures.</text>
</comment>
<evidence type="ECO:0000259" key="16">
    <source>
        <dbReference type="PROSITE" id="PS50880"/>
    </source>
</evidence>
<dbReference type="Pfam" id="PF01131">
    <property type="entry name" value="Topoisom_bac"/>
    <property type="match status" value="1"/>
</dbReference>
<dbReference type="GO" id="GO:0005737">
    <property type="term" value="C:cytoplasm"/>
    <property type="evidence" value="ECO:0007669"/>
    <property type="project" value="UniProtKB-SubCell"/>
</dbReference>
<comment type="function">
    <text evidence="15">Modifies the topological state of DNA by introducing positive supercoils in an ATP-dependent process, increasing the linking number in steps of +1. Binds to single-stranded DNA, transiently cleaves and then rejoins the ends, introducing a positive supercoil in the process. The scissile phosphodiester is attacked by the catalytic tyrosine of the enzyme, resulting in the formation of a DNA-(5'-phosphotyrosyl)-enzyme intermediate. Involved in rewinding DNA strands in regions of the chromosome that have opened up to allow replication, transcription, DNA repair and/or for DNA protection.</text>
</comment>
<dbReference type="SUPFAM" id="SSF56712">
    <property type="entry name" value="Prokaryotic type I DNA topoisomerase"/>
    <property type="match status" value="1"/>
</dbReference>
<dbReference type="EMBL" id="CP012176">
    <property type="protein sequence ID" value="AKV83696.1"/>
    <property type="molecule type" value="Genomic_DNA"/>
</dbReference>
<dbReference type="PANTHER" id="PTHR43505">
    <property type="entry name" value="REVERSE GYRASE"/>
    <property type="match status" value="1"/>
</dbReference>
<dbReference type="Pfam" id="PF01751">
    <property type="entry name" value="Toprim"/>
    <property type="match status" value="1"/>
</dbReference>
<accession>A0A088E825</accession>
<dbReference type="NCBIfam" id="TIGR01054">
    <property type="entry name" value="rgy"/>
    <property type="match status" value="1"/>
</dbReference>
<evidence type="ECO:0000256" key="2">
    <source>
        <dbReference type="ARBA" id="ARBA00011245"/>
    </source>
</evidence>
<feature type="active site" description="O-(5'-phospho-DNA)-tyrosine intermediate" evidence="14">
    <location>
        <position position="890"/>
    </location>
</feature>
<evidence type="ECO:0000256" key="13">
    <source>
        <dbReference type="ARBA" id="ARBA00049360"/>
    </source>
</evidence>
<dbReference type="Proteomes" id="UP000056255">
    <property type="component" value="Chromosome"/>
</dbReference>
<dbReference type="GO" id="GO:0006260">
    <property type="term" value="P:DNA replication"/>
    <property type="evidence" value="ECO:0007669"/>
    <property type="project" value="UniProtKB-UniRule"/>
</dbReference>
<dbReference type="GO" id="GO:0005524">
    <property type="term" value="F:ATP binding"/>
    <property type="evidence" value="ECO:0007669"/>
    <property type="project" value="UniProtKB-UniRule"/>
</dbReference>
<dbReference type="Proteomes" id="UP000062398">
    <property type="component" value="Chromosome"/>
</dbReference>
<dbReference type="Proteomes" id="UP000062475">
    <property type="component" value="Chromosome"/>
</dbReference>
<comment type="function">
    <text evidence="14">Modifies the topological state of DNA by introducing positive supercoils in an ATP-dependent process, increasing the linking number in steps of +1. Binds to single-stranded DNA, transiently cleaves and then rejoins the ends, introducing a positive supercoil in the process. The scissile phosphodiester is attacked by the catalytic tyrosine of the enzyme, resulting in the formation of a DNA-(5'-phosphotyrosyl)-enzyme intermediate. Probably involved in rewinding DNA strands in regions of the chromosome that have opened up to allow replication, transcription, DNA repair and/or for DNA protection.</text>
</comment>
<feature type="domain" description="Helicase ATP-binding" evidence="17">
    <location>
        <begin position="97"/>
        <end position="230"/>
    </location>
</feature>
<dbReference type="EC" id="5.6.2.-" evidence="14"/>
<dbReference type="InterPro" id="IPR011545">
    <property type="entry name" value="DEAD/DEAH_box_helicase_dom"/>
</dbReference>
<evidence type="ECO:0000313" key="25">
    <source>
        <dbReference type="EMBL" id="AKV83696.1"/>
    </source>
</evidence>
<dbReference type="InterPro" id="IPR003601">
    <property type="entry name" value="Topo_IA_2"/>
</dbReference>
<dbReference type="Gene3D" id="3.40.50.300">
    <property type="entry name" value="P-loop containing nucleotide triphosphate hydrolases"/>
    <property type="match status" value="4"/>
</dbReference>
<dbReference type="SMART" id="SM00436">
    <property type="entry name" value="TOP1Bc"/>
    <property type="match status" value="1"/>
</dbReference>
<evidence type="ECO:0000256" key="8">
    <source>
        <dbReference type="ARBA" id="ARBA00022840"/>
    </source>
</evidence>
<feature type="domain" description="Topo IA-type catalytic" evidence="19">
    <location>
        <begin position="751"/>
        <end position="1140"/>
    </location>
</feature>
<keyword evidence="14" id="KW-0378">Hydrolase</keyword>
<dbReference type="Gene3D" id="1.10.460.10">
    <property type="entry name" value="Topoisomerase I, domain 2"/>
    <property type="match status" value="1"/>
</dbReference>
<proteinExistence type="inferred from homology"/>
<dbReference type="EMBL" id="CP012175">
    <property type="protein sequence ID" value="AKV81459.1"/>
    <property type="molecule type" value="Genomic_DNA"/>
</dbReference>
<dbReference type="InterPro" id="IPR013824">
    <property type="entry name" value="Topo_IA_cen_sub1"/>
</dbReference>
<sequence length="1149" mass="129897">MITSVFHSSCPNCQGPLEDYRALAGLPCTSCMPGSVDSFKDLPQEEKIKVVYNILVNNGKLGKYWELYYTTEMYNEIINYFKQVTGNEPWSLQRLWLRRLGERENFSLSAPTGMGKTTTLITYSTYLSKGVLYIVPTKSLQEQICSKIGAISSVSCGKVDPNTISVLTVSYVNKNYDHMKDYRPNFIAVDDADAIIKSGKTTDKLVELMGIPKDVYEDAMRLVRLRRMLYLKDNKDEIVEKIALLERKIQSFTGIIAQLVVASATLRPKGVKQKALRHISGFDISTAQTYARNIVDSFTFSSLEEVVQKLGPGGLILVSREYGKEKMKEIKESLTSLNFRVELAVSGRKFLQDFSDGKTDILVGSASYYGVAVRGIDEPKRLKYVLFYGVPKSRTRAEESVKNPFTLLRVSRLLGIQVPEEEILGLSPAEAQAIKIAMITGQSLEGRLGALLEKMKVLVEEAQEALRKVDGTITGETFQISRKGREVFIEYPDIITYLQGSGRSSRLLNGGLTQGLSVILVDDQVIFELFKRKMNFLIPGFAPVNFEALELDRVKEEIERTRREGGNKVEIKTGLLVVESPTKAKTISRLFGFPARRSVGGVPVYETVIVEGNRVYILDVMATKGHVTDLTLEEKGYYGVEIKGDKISPLYSHIYRCASCKRSVSKEVETCPYCGSNLISSSLSTINAMRKLALEVDQIFIATDPDTEGEKIAYDVAVNVSPYNPNIMRIRYHEVTRSGIVEALRSGSTLDMNTVNSQIVRRIEDRWIGFELSKLLKLRFGDRNHGAGRVQTPVLGWIVKRTTEYKQRMGWILNVKVGNYVYREFHREKPNIPDSTVEVEVLEEREETLLPPPPFSTDDLLIDAYRWYRIPAERVMRLAQDLFESGLITYHRTDSHHVSGKGMEIAKEYLEKVNLSQEYQPRGWGNEGTHEAIRPTRPLDVDSLKREIAENPTMLSVKFTWAHFALYDMIFRRFMASQMRESKGTIRKYRMKLGESIWEVELLVRMSGGFSNLYTYRLYDVPVGKVNAEINVVRGSDVKLLTYADVIKDMKEKRIGRPSTYAKTIQSLLRHGYVIESKRKAVLVATKKGINAYEFLSKFPDLTSEEVTADLLSKMDAISSGSLEPTTVLLPVLRELQGLETLPKSEQEI</sequence>
<evidence type="ECO:0000313" key="29">
    <source>
        <dbReference type="Proteomes" id="UP000062398"/>
    </source>
</evidence>
<comment type="subunit">
    <text evidence="2 14">Monomer.</text>
</comment>
<dbReference type="GO" id="GO:0008094">
    <property type="term" value="F:ATP-dependent activity, acting on DNA"/>
    <property type="evidence" value="ECO:0007669"/>
    <property type="project" value="UniProtKB-UniRule"/>
</dbReference>
<evidence type="ECO:0000313" key="26">
    <source>
        <dbReference type="Proteomes" id="UP000029084"/>
    </source>
</evidence>
<dbReference type="EMBL" id="CP008822">
    <property type="protein sequence ID" value="AIM27887.1"/>
    <property type="molecule type" value="Genomic_DNA"/>
</dbReference>
<feature type="binding site" evidence="14">
    <location>
        <position position="93"/>
    </location>
    <ligand>
        <name>ATP</name>
        <dbReference type="ChEBI" id="CHEBI:30616"/>
    </ligand>
</feature>
<evidence type="ECO:0000313" key="24">
    <source>
        <dbReference type="EMBL" id="AKV81459.1"/>
    </source>
</evidence>
<evidence type="ECO:0000313" key="28">
    <source>
        <dbReference type="Proteomes" id="UP000061362"/>
    </source>
</evidence>
<evidence type="ECO:0000256" key="4">
    <source>
        <dbReference type="ARBA" id="ARBA00022723"/>
    </source>
</evidence>
<evidence type="ECO:0000259" key="17">
    <source>
        <dbReference type="PROSITE" id="PS51192"/>
    </source>
</evidence>
<keyword evidence="6 14" id="KW-0863">Zinc-finger</keyword>
<dbReference type="PROSITE" id="PS52039">
    <property type="entry name" value="TOPO_IA_2"/>
    <property type="match status" value="1"/>
</dbReference>
<evidence type="ECO:0000256" key="9">
    <source>
        <dbReference type="ARBA" id="ARBA00023029"/>
    </source>
</evidence>
<dbReference type="GO" id="GO:0003677">
    <property type="term" value="F:DNA binding"/>
    <property type="evidence" value="ECO:0007669"/>
    <property type="project" value="UniProtKB-UniRule"/>
</dbReference>
<evidence type="ECO:0000313" key="22">
    <source>
        <dbReference type="EMBL" id="AKV76963.1"/>
    </source>
</evidence>
<dbReference type="Proteomes" id="UP000061362">
    <property type="component" value="Chromosome"/>
</dbReference>
<gene>
    <name evidence="14" type="primary">rgy</name>
    <name evidence="20" type="ORF">HA72_1748</name>
    <name evidence="21" type="ORF">MsedA_1783</name>
    <name evidence="22" type="ORF">MsedB_1785</name>
    <name evidence="23" type="ORF">MsedC_1783</name>
    <name evidence="24" type="ORF">MsedD_1784</name>
    <name evidence="25" type="ORF">MsedE_1785</name>
</gene>
<comment type="subcellular location">
    <subcellularLocation>
        <location evidence="1 14">Cytoplasm</location>
    </subcellularLocation>
</comment>
<dbReference type="SMART" id="SM00493">
    <property type="entry name" value="TOPRIM"/>
    <property type="match status" value="1"/>
</dbReference>
<evidence type="ECO:0000259" key="18">
    <source>
        <dbReference type="PROSITE" id="PS52036"/>
    </source>
</evidence>
<evidence type="ECO:0000256" key="6">
    <source>
        <dbReference type="ARBA" id="ARBA00022771"/>
    </source>
</evidence>
<keyword evidence="7 14" id="KW-0862">Zinc</keyword>
<dbReference type="EMBL" id="CP012174">
    <property type="protein sequence ID" value="AKV79214.1"/>
    <property type="molecule type" value="Genomic_DNA"/>
</dbReference>
<evidence type="ECO:0000256" key="10">
    <source>
        <dbReference type="ARBA" id="ARBA00023125"/>
    </source>
</evidence>
<dbReference type="CDD" id="cd18798">
    <property type="entry name" value="SF2_C_reverse_gyrase"/>
    <property type="match status" value="1"/>
</dbReference>
<dbReference type="GO" id="GO:0016787">
    <property type="term" value="F:hydrolase activity"/>
    <property type="evidence" value="ECO:0007669"/>
    <property type="project" value="UniProtKB-KW"/>
</dbReference>
<evidence type="ECO:0000256" key="14">
    <source>
        <dbReference type="HAMAP-Rule" id="MF_01125"/>
    </source>
</evidence>